<proteinExistence type="predicted"/>
<protein>
    <submittedName>
        <fullName evidence="1">Uncharacterized protein</fullName>
    </submittedName>
</protein>
<accession>A0A0B7ANH6</accession>
<sequence length="70" mass="8039">MQLYSGRLLIKINREHNSSIVPSSNKDMIPSTLNILVDPCCQWQIFRGNRKGGGLEILMPKIMKINLYCF</sequence>
<gene>
    <name evidence="1" type="primary">ORF131267</name>
</gene>
<evidence type="ECO:0000313" key="1">
    <source>
        <dbReference type="EMBL" id="CEK82393.1"/>
    </source>
</evidence>
<dbReference type="EMBL" id="HACG01035528">
    <property type="protein sequence ID" value="CEK82393.1"/>
    <property type="molecule type" value="Transcribed_RNA"/>
</dbReference>
<name>A0A0B7ANH6_9EUPU</name>
<organism evidence="1">
    <name type="scientific">Arion vulgaris</name>
    <dbReference type="NCBI Taxonomy" id="1028688"/>
    <lineage>
        <taxon>Eukaryota</taxon>
        <taxon>Metazoa</taxon>
        <taxon>Spiralia</taxon>
        <taxon>Lophotrochozoa</taxon>
        <taxon>Mollusca</taxon>
        <taxon>Gastropoda</taxon>
        <taxon>Heterobranchia</taxon>
        <taxon>Euthyneura</taxon>
        <taxon>Panpulmonata</taxon>
        <taxon>Eupulmonata</taxon>
        <taxon>Stylommatophora</taxon>
        <taxon>Helicina</taxon>
        <taxon>Arionoidea</taxon>
        <taxon>Arionidae</taxon>
        <taxon>Arion</taxon>
    </lineage>
</organism>
<reference evidence="1" key="1">
    <citation type="submission" date="2014-12" db="EMBL/GenBank/DDBJ databases">
        <title>Insight into the proteome of Arion vulgaris.</title>
        <authorList>
            <person name="Aradska J."/>
            <person name="Bulat T."/>
            <person name="Smidak R."/>
            <person name="Sarate P."/>
            <person name="Gangsoo J."/>
            <person name="Sialana F."/>
            <person name="Bilban M."/>
            <person name="Lubec G."/>
        </authorList>
    </citation>
    <scope>NUCLEOTIDE SEQUENCE</scope>
    <source>
        <tissue evidence="1">Skin</tissue>
    </source>
</reference>
<dbReference type="AlphaFoldDB" id="A0A0B7ANH6"/>